<dbReference type="EMBL" id="JBHPBY010000607">
    <property type="protein sequence ID" value="MFC1853797.1"/>
    <property type="molecule type" value="Genomic_DNA"/>
</dbReference>
<keyword evidence="6" id="KW-0677">Repeat</keyword>
<proteinExistence type="predicted"/>
<dbReference type="InterPro" id="IPR001347">
    <property type="entry name" value="SIS_dom"/>
</dbReference>
<dbReference type="PANTHER" id="PTHR10937">
    <property type="entry name" value="GLUCOSAMINE--FRUCTOSE-6-PHOSPHATE AMINOTRANSFERASE, ISOMERIZING"/>
    <property type="match status" value="1"/>
</dbReference>
<evidence type="ECO:0000256" key="2">
    <source>
        <dbReference type="ARBA" id="ARBA00012916"/>
    </source>
</evidence>
<feature type="domain" description="Glutamine amidotransferase type-2" evidence="8">
    <location>
        <begin position="2"/>
        <end position="240"/>
    </location>
</feature>
<evidence type="ECO:0000256" key="6">
    <source>
        <dbReference type="ARBA" id="ARBA00022737"/>
    </source>
</evidence>
<evidence type="ECO:0000256" key="4">
    <source>
        <dbReference type="ARBA" id="ARBA00022576"/>
    </source>
</evidence>
<organism evidence="10 11">
    <name type="scientific">candidate division CSSED10-310 bacterium</name>
    <dbReference type="NCBI Taxonomy" id="2855610"/>
    <lineage>
        <taxon>Bacteria</taxon>
        <taxon>Bacteria division CSSED10-310</taxon>
    </lineage>
</organism>
<dbReference type="PROSITE" id="PS51464">
    <property type="entry name" value="SIS"/>
    <property type="match status" value="1"/>
</dbReference>
<dbReference type="InterPro" id="IPR035466">
    <property type="entry name" value="GlmS/AgaS_SIS"/>
</dbReference>
<dbReference type="Pfam" id="PF01380">
    <property type="entry name" value="SIS"/>
    <property type="match status" value="1"/>
</dbReference>
<dbReference type="InterPro" id="IPR046348">
    <property type="entry name" value="SIS_dom_sf"/>
</dbReference>
<dbReference type="Gene3D" id="3.40.50.10490">
    <property type="entry name" value="Glucose-6-phosphate isomerase like protein, domain 1"/>
    <property type="match status" value="4"/>
</dbReference>
<dbReference type="SUPFAM" id="SSF56235">
    <property type="entry name" value="N-terminal nucleophile aminohydrolases (Ntn hydrolases)"/>
    <property type="match status" value="1"/>
</dbReference>
<keyword evidence="5" id="KW-0808">Transferase</keyword>
<dbReference type="PROSITE" id="PS51278">
    <property type="entry name" value="GATASE_TYPE_2"/>
    <property type="match status" value="1"/>
</dbReference>
<dbReference type="SUPFAM" id="SSF53697">
    <property type="entry name" value="SIS domain"/>
    <property type="match status" value="1"/>
</dbReference>
<evidence type="ECO:0000256" key="5">
    <source>
        <dbReference type="ARBA" id="ARBA00022679"/>
    </source>
</evidence>
<protein>
    <recommendedName>
        <fullName evidence="3">Glutamine--fructose-6-phosphate aminotransferase [isomerizing]</fullName>
        <ecNumber evidence="2">2.6.1.16</ecNumber>
    </recommendedName>
</protein>
<gene>
    <name evidence="10" type="ORF">ACFL27_26740</name>
</gene>
<sequence length="851" mass="96159">MCGVVSIVYRKDNRSLGKEGAALLKKLEYRGYDSTGAAFFKENGTIYLRKRVGSPTKVVQELEIEKYSGVKFIGQVRWATYGSVTDENAQPHEMSCRVHLVGAHNGNISNTDTLKEYLLEHRHNVLSDNDGEMLVHVVEHYYAQLLQEFSPETLDEQIKLFIKAIRKMNRKVEGSYAACISAPDIPGVFAIKAGSSLYAGKGQDQAGDFVVASSDLTSVLSKTRFLIPLAEGEAVYFTHDDYLVFSLSQEVQSRPALNRSRLNIADITLQSKYSFFMHQEIYTASANLKNLLQYYFPAEREGTYFSLFEKHEETCRRIAFELLKLYSIFDWEQLRQALEALFTRPDFEAVFQDVLGHVGPGTLTQKFNRFTSDEAQLLRELQALGDHYREKLLLLDLIIIWKKKRKIIHFRKELVQLLKGCASNGGRVFVVGAGTSYHAALVAANFFNNIGNLSVIPLNPGMFRSMFLKGLQGGDIMIGVTQSGETKDLLDIFNDIRERYENQIRCISVVNNENSTIPQEKSDFFLPILCGPEIAVAATKSFISQIALFYLLAASSTLDEKTVRSKIREIQYVIDLTLTNCEDDVSEVALKLFLKPSMHILGTSLLGLAKEGALKVREVVLNHTEGYDCAEFKHGPNTILGRNTLYSLWDMESMLQDMLDFFKELISDPGCQTGNYPDEVNNCLDLLKAIQFKNYVDGFDGNSSGSDQERHVLGKCYQLFRKHIHLEHYFSNYPLIFVCPPDARDKRITISQIHTHKIRGADVVLIALDDEDLEKAVLGKPAAMDHYYAKYIKVPKIIDPDMFVFGATVVLQLLALKMSVAKMRYLNRNHVEKHGVHPDVPKNVSKSITVD</sequence>
<dbReference type="Pfam" id="PF13522">
    <property type="entry name" value="GATase_6"/>
    <property type="match status" value="1"/>
</dbReference>
<evidence type="ECO:0000313" key="10">
    <source>
        <dbReference type="EMBL" id="MFC1853797.1"/>
    </source>
</evidence>
<keyword evidence="11" id="KW-1185">Reference proteome</keyword>
<dbReference type="EC" id="2.6.1.16" evidence="2"/>
<dbReference type="Gene3D" id="3.60.20.10">
    <property type="entry name" value="Glutamine Phosphoribosylpyrophosphate, subunit 1, domain 1"/>
    <property type="match status" value="1"/>
</dbReference>
<accession>A0ABV6Z5S6</accession>
<dbReference type="InterPro" id="IPR029055">
    <property type="entry name" value="Ntn_hydrolases_N"/>
</dbReference>
<evidence type="ECO:0000259" key="8">
    <source>
        <dbReference type="PROSITE" id="PS51278"/>
    </source>
</evidence>
<comment type="caution">
    <text evidence="10">The sequence shown here is derived from an EMBL/GenBank/DDBJ whole genome shotgun (WGS) entry which is preliminary data.</text>
</comment>
<feature type="domain" description="SIS" evidence="9">
    <location>
        <begin position="414"/>
        <end position="563"/>
    </location>
</feature>
<evidence type="ECO:0000256" key="3">
    <source>
        <dbReference type="ARBA" id="ARBA00016090"/>
    </source>
</evidence>
<keyword evidence="4" id="KW-0032">Aminotransferase</keyword>
<dbReference type="PANTHER" id="PTHR10937:SF0">
    <property type="entry name" value="GLUTAMINE--FRUCTOSE-6-PHOSPHATE TRANSAMINASE (ISOMERIZING)"/>
    <property type="match status" value="1"/>
</dbReference>
<name>A0ABV6Z5S6_UNCC1</name>
<keyword evidence="7" id="KW-0315">Glutamine amidotransferase</keyword>
<dbReference type="Proteomes" id="UP001594351">
    <property type="component" value="Unassembled WGS sequence"/>
</dbReference>
<dbReference type="InterPro" id="IPR017932">
    <property type="entry name" value="GATase_2_dom"/>
</dbReference>
<evidence type="ECO:0000259" key="9">
    <source>
        <dbReference type="PROSITE" id="PS51464"/>
    </source>
</evidence>
<evidence type="ECO:0000256" key="1">
    <source>
        <dbReference type="ARBA" id="ARBA00001031"/>
    </source>
</evidence>
<reference evidence="10 11" key="1">
    <citation type="submission" date="2024-09" db="EMBL/GenBank/DDBJ databases">
        <title>Laminarin stimulates single cell rates of sulfate reduction while oxygen inhibits transcriptomic activity in coastal marine sediment.</title>
        <authorList>
            <person name="Lindsay M."/>
            <person name="Orcutt B."/>
            <person name="Emerson D."/>
            <person name="Stepanauskas R."/>
            <person name="D'Angelo T."/>
        </authorList>
    </citation>
    <scope>NUCLEOTIDE SEQUENCE [LARGE SCALE GENOMIC DNA]</scope>
    <source>
        <strain evidence="10">SAG AM-311-K15</strain>
    </source>
</reference>
<dbReference type="CDD" id="cd05008">
    <property type="entry name" value="SIS_GlmS_GlmD_1"/>
    <property type="match status" value="1"/>
</dbReference>
<evidence type="ECO:0000256" key="7">
    <source>
        <dbReference type="ARBA" id="ARBA00022962"/>
    </source>
</evidence>
<evidence type="ECO:0000313" key="11">
    <source>
        <dbReference type="Proteomes" id="UP001594351"/>
    </source>
</evidence>
<comment type="catalytic activity">
    <reaction evidence="1">
        <text>D-fructose 6-phosphate + L-glutamine = D-glucosamine 6-phosphate + L-glutamate</text>
        <dbReference type="Rhea" id="RHEA:13237"/>
        <dbReference type="ChEBI" id="CHEBI:29985"/>
        <dbReference type="ChEBI" id="CHEBI:58359"/>
        <dbReference type="ChEBI" id="CHEBI:58725"/>
        <dbReference type="ChEBI" id="CHEBI:61527"/>
        <dbReference type="EC" id="2.6.1.16"/>
    </reaction>
</comment>